<dbReference type="GO" id="GO:0030246">
    <property type="term" value="F:carbohydrate binding"/>
    <property type="evidence" value="ECO:0007669"/>
    <property type="project" value="InterPro"/>
</dbReference>
<gene>
    <name evidence="4" type="ORF">CCHL11_03313</name>
</gene>
<dbReference type="InterPro" id="IPR047215">
    <property type="entry name" value="Galactose_mutarotase-like"/>
</dbReference>
<accession>A0A1Q8S409</accession>
<protein>
    <submittedName>
        <fullName evidence="4">Bifunctional protein GAL10-like protein 2</fullName>
    </submittedName>
</protein>
<evidence type="ECO:0000313" key="4">
    <source>
        <dbReference type="EMBL" id="OLN96174.1"/>
    </source>
</evidence>
<name>A0A1Q8S409_9PEZI</name>
<evidence type="ECO:0000256" key="3">
    <source>
        <dbReference type="ARBA" id="ARBA00023277"/>
    </source>
</evidence>
<dbReference type="Gene3D" id="2.70.98.10">
    <property type="match status" value="1"/>
</dbReference>
<dbReference type="GO" id="GO:0006006">
    <property type="term" value="P:glucose metabolic process"/>
    <property type="evidence" value="ECO:0007669"/>
    <property type="project" value="TreeGrafter"/>
</dbReference>
<keyword evidence="3" id="KW-0119">Carbohydrate metabolism</keyword>
<dbReference type="SUPFAM" id="SSF74650">
    <property type="entry name" value="Galactose mutarotase-like"/>
    <property type="match status" value="1"/>
</dbReference>
<keyword evidence="5" id="KW-1185">Reference proteome</keyword>
<dbReference type="GO" id="GO:0033499">
    <property type="term" value="P:galactose catabolic process via UDP-galactose, Leloir pathway"/>
    <property type="evidence" value="ECO:0007669"/>
    <property type="project" value="TreeGrafter"/>
</dbReference>
<dbReference type="InterPro" id="IPR014718">
    <property type="entry name" value="GH-type_carb-bd"/>
</dbReference>
<dbReference type="PANTHER" id="PTHR10091:SF0">
    <property type="entry name" value="GALACTOSE MUTAROTASE"/>
    <property type="match status" value="1"/>
</dbReference>
<comment type="caution">
    <text evidence="4">The sequence shown here is derived from an EMBL/GenBank/DDBJ whole genome shotgun (WGS) entry which is preliminary data.</text>
</comment>
<dbReference type="GO" id="GO:0004034">
    <property type="term" value="F:aldose 1-epimerase activity"/>
    <property type="evidence" value="ECO:0007669"/>
    <property type="project" value="TreeGrafter"/>
</dbReference>
<dbReference type="STRING" id="708187.A0A1Q8S409"/>
<dbReference type="InterPro" id="IPR008183">
    <property type="entry name" value="Aldose_1/G6P_1-epimerase"/>
</dbReference>
<organism evidence="4 5">
    <name type="scientific">Colletotrichum chlorophyti</name>
    <dbReference type="NCBI Taxonomy" id="708187"/>
    <lineage>
        <taxon>Eukaryota</taxon>
        <taxon>Fungi</taxon>
        <taxon>Dikarya</taxon>
        <taxon>Ascomycota</taxon>
        <taxon>Pezizomycotina</taxon>
        <taxon>Sordariomycetes</taxon>
        <taxon>Hypocreomycetidae</taxon>
        <taxon>Glomerellales</taxon>
        <taxon>Glomerellaceae</taxon>
        <taxon>Colletotrichum</taxon>
    </lineage>
</organism>
<dbReference type="CDD" id="cd09019">
    <property type="entry name" value="galactose_mutarotase_like"/>
    <property type="match status" value="1"/>
</dbReference>
<evidence type="ECO:0000256" key="1">
    <source>
        <dbReference type="ARBA" id="ARBA00006206"/>
    </source>
</evidence>
<dbReference type="InterPro" id="IPR011013">
    <property type="entry name" value="Gal_mutarotase_sf_dom"/>
</dbReference>
<dbReference type="AlphaFoldDB" id="A0A1Q8S409"/>
<dbReference type="EMBL" id="MPGH01000022">
    <property type="protein sequence ID" value="OLN96174.1"/>
    <property type="molecule type" value="Genomic_DNA"/>
</dbReference>
<proteinExistence type="inferred from homology"/>
<dbReference type="OrthoDB" id="274691at2759"/>
<evidence type="ECO:0000313" key="5">
    <source>
        <dbReference type="Proteomes" id="UP000186583"/>
    </source>
</evidence>
<dbReference type="PROSITE" id="PS00545">
    <property type="entry name" value="ALDOSE_1_EPIMERASE"/>
    <property type="match status" value="1"/>
</dbReference>
<keyword evidence="2" id="KW-0413">Isomerase</keyword>
<dbReference type="InterPro" id="IPR018052">
    <property type="entry name" value="Ald1_epimerase_CS"/>
</dbReference>
<dbReference type="Pfam" id="PF01263">
    <property type="entry name" value="Aldose_epim"/>
    <property type="match status" value="1"/>
</dbReference>
<evidence type="ECO:0000256" key="2">
    <source>
        <dbReference type="ARBA" id="ARBA00023235"/>
    </source>
</evidence>
<comment type="similarity">
    <text evidence="1">Belongs to the aldose epimerase family.</text>
</comment>
<reference evidence="4 5" key="1">
    <citation type="submission" date="2016-11" db="EMBL/GenBank/DDBJ databases">
        <title>Draft Genome Assembly of Colletotrichum chlorophyti a pathogen of herbaceous plants.</title>
        <authorList>
            <person name="Gan P."/>
            <person name="Narusaka M."/>
            <person name="Tsushima A."/>
            <person name="Narusaka Y."/>
            <person name="Takano Y."/>
            <person name="Shirasu K."/>
        </authorList>
    </citation>
    <scope>NUCLEOTIDE SEQUENCE [LARGE SCALE GENOMIC DNA]</scope>
    <source>
        <strain evidence="4 5">NTL11</strain>
    </source>
</reference>
<sequence length="341" mass="36691">MADAPFEFLPLGAILQSFKVKGVNIVQGFPTQELYEKHNSPYFGVTVGRVANRLESAQLKSLNGGQTYKLAANDGPNNLHGGIKPWSKRVWEGPKPVGVREIPGVEGLQGGESIEFSLVSEDGDEGFPGTVQVKVTYTAGTQTANGREVSVLGMEYEAQLVDGADETAINMTNHSYFNLTGDETFAGTIATLATNAHLPRDSVGIPTGGPVPFPGIEGGKPFELGVDGPSVDDCFIVNEKPGSVPIDTRNEPLKLHVHAKHPKNGINLEVLSTEPAFQFYTGEGIDVPAVEGAPARGKRSGFCVEPSRWVNAINVPEWKDQMLLKKGQTYGTRIVYKAWSE</sequence>
<dbReference type="PANTHER" id="PTHR10091">
    <property type="entry name" value="ALDOSE-1-EPIMERASE"/>
    <property type="match status" value="1"/>
</dbReference>
<dbReference type="Proteomes" id="UP000186583">
    <property type="component" value="Unassembled WGS sequence"/>
</dbReference>